<feature type="compositionally biased region" description="Low complexity" evidence="13">
    <location>
        <begin position="49"/>
        <end position="62"/>
    </location>
</feature>
<keyword evidence="10 14" id="KW-0472">Membrane</keyword>
<name>A0A974PKS9_9HYPH</name>
<dbReference type="NCBIfam" id="TIGR02797">
    <property type="entry name" value="exbB"/>
    <property type="match status" value="1"/>
</dbReference>
<organism evidence="17 18">
    <name type="scientific">Xanthobacter dioxanivorans</name>
    <dbReference type="NCBI Taxonomy" id="2528964"/>
    <lineage>
        <taxon>Bacteria</taxon>
        <taxon>Pseudomonadati</taxon>
        <taxon>Pseudomonadota</taxon>
        <taxon>Alphaproteobacteria</taxon>
        <taxon>Hyphomicrobiales</taxon>
        <taxon>Xanthobacteraceae</taxon>
        <taxon>Xanthobacter</taxon>
    </lineage>
</organism>
<feature type="transmembrane region" description="Helical" evidence="14">
    <location>
        <begin position="219"/>
        <end position="245"/>
    </location>
</feature>
<evidence type="ECO:0000256" key="10">
    <source>
        <dbReference type="ARBA" id="ARBA00023136"/>
    </source>
</evidence>
<keyword evidence="7 14" id="KW-0812">Transmembrane</keyword>
<evidence type="ECO:0000256" key="15">
    <source>
        <dbReference type="SAM" id="SignalP"/>
    </source>
</evidence>
<evidence type="ECO:0000259" key="16">
    <source>
        <dbReference type="Pfam" id="PF01618"/>
    </source>
</evidence>
<dbReference type="EMBL" id="CP063362">
    <property type="protein sequence ID" value="QRG05412.1"/>
    <property type="molecule type" value="Genomic_DNA"/>
</dbReference>
<keyword evidence="5" id="KW-1003">Cell membrane</keyword>
<comment type="similarity">
    <text evidence="12">Belongs to the exbB/tolQ family.</text>
</comment>
<comment type="function">
    <text evidence="11">Involved in the TonB-dependent energy-dependent transport of various receptor-bound substrates. Protects ExbD from proteolytic degradation and functionally stabilizes TonB.</text>
</comment>
<feature type="transmembrane region" description="Helical" evidence="14">
    <location>
        <begin position="112"/>
        <end position="134"/>
    </location>
</feature>
<dbReference type="PANTHER" id="PTHR30625:SF16">
    <property type="entry name" value="BIOPOLYMER TRANSPORT PROTEIN EXBB"/>
    <property type="match status" value="1"/>
</dbReference>
<dbReference type="InterPro" id="IPR014164">
    <property type="entry name" value="TonB_ExbB_1"/>
</dbReference>
<dbReference type="Proteomes" id="UP000596427">
    <property type="component" value="Chromosome"/>
</dbReference>
<evidence type="ECO:0000256" key="3">
    <source>
        <dbReference type="ARBA" id="ARBA00022093"/>
    </source>
</evidence>
<evidence type="ECO:0000313" key="18">
    <source>
        <dbReference type="Proteomes" id="UP000596427"/>
    </source>
</evidence>
<evidence type="ECO:0000256" key="4">
    <source>
        <dbReference type="ARBA" id="ARBA00022448"/>
    </source>
</evidence>
<evidence type="ECO:0000256" key="5">
    <source>
        <dbReference type="ARBA" id="ARBA00022475"/>
    </source>
</evidence>
<gene>
    <name evidence="17" type="primary">exbB</name>
    <name evidence="17" type="ORF">EZH22_20315</name>
</gene>
<feature type="transmembrane region" description="Helical" evidence="14">
    <location>
        <begin position="265"/>
        <end position="286"/>
    </location>
</feature>
<protein>
    <recommendedName>
        <fullName evidence="3">Biopolymer transport protein ExbB</fullName>
    </recommendedName>
</protein>
<accession>A0A974PKS9</accession>
<proteinExistence type="inferred from homology"/>
<keyword evidence="4 12" id="KW-0813">Transport</keyword>
<dbReference type="GO" id="GO:0017038">
    <property type="term" value="P:protein import"/>
    <property type="evidence" value="ECO:0007669"/>
    <property type="project" value="TreeGrafter"/>
</dbReference>
<dbReference type="AlphaFoldDB" id="A0A974PKS9"/>
<dbReference type="KEGG" id="xdi:EZH22_20315"/>
<feature type="domain" description="MotA/TolQ/ExbB proton channel" evidence="16">
    <location>
        <begin position="176"/>
        <end position="292"/>
    </location>
</feature>
<feature type="compositionally biased region" description="Pro residues" evidence="13">
    <location>
        <begin position="63"/>
        <end position="76"/>
    </location>
</feature>
<evidence type="ECO:0000256" key="7">
    <source>
        <dbReference type="ARBA" id="ARBA00022692"/>
    </source>
</evidence>
<evidence type="ECO:0000256" key="1">
    <source>
        <dbReference type="ARBA" id="ARBA00004429"/>
    </source>
</evidence>
<dbReference type="PANTHER" id="PTHR30625">
    <property type="entry name" value="PROTEIN TOLQ"/>
    <property type="match status" value="1"/>
</dbReference>
<comment type="subunit">
    <text evidence="2">The accessory proteins ExbB and ExbD seem to form a complex with TonB.</text>
</comment>
<dbReference type="GO" id="GO:0005886">
    <property type="term" value="C:plasma membrane"/>
    <property type="evidence" value="ECO:0007669"/>
    <property type="project" value="UniProtKB-SubCell"/>
</dbReference>
<reference evidence="17 18" key="1">
    <citation type="submission" date="2020-10" db="EMBL/GenBank/DDBJ databases">
        <title>Degradation of 1,4-Dioxane by Xanthobacter sp. YN2, via a Novel Group-2 Soluble Di-Iron Monooxygenase.</title>
        <authorList>
            <person name="Ma F."/>
            <person name="Wang Y."/>
            <person name="Yang J."/>
            <person name="Guo H."/>
            <person name="Su D."/>
            <person name="Yu L."/>
        </authorList>
    </citation>
    <scope>NUCLEOTIDE SEQUENCE [LARGE SCALE GENOMIC DNA]</scope>
    <source>
        <strain evidence="17 18">YN2</strain>
    </source>
</reference>
<keyword evidence="15" id="KW-0732">Signal</keyword>
<dbReference type="InterPro" id="IPR002898">
    <property type="entry name" value="MotA_ExbB_proton_chnl"/>
</dbReference>
<evidence type="ECO:0000256" key="9">
    <source>
        <dbReference type="ARBA" id="ARBA00022989"/>
    </source>
</evidence>
<feature type="region of interest" description="Disordered" evidence="13">
    <location>
        <begin position="41"/>
        <end position="84"/>
    </location>
</feature>
<dbReference type="Pfam" id="PF01618">
    <property type="entry name" value="MotA_ExbB"/>
    <property type="match status" value="1"/>
</dbReference>
<keyword evidence="8 12" id="KW-0653">Protein transport</keyword>
<comment type="subcellular location">
    <subcellularLocation>
        <location evidence="1">Cell inner membrane</location>
        <topology evidence="1">Multi-pass membrane protein</topology>
    </subcellularLocation>
    <subcellularLocation>
        <location evidence="12">Membrane</location>
        <topology evidence="12">Multi-pass membrane protein</topology>
    </subcellularLocation>
</comment>
<evidence type="ECO:0000256" key="11">
    <source>
        <dbReference type="ARBA" id="ARBA00024816"/>
    </source>
</evidence>
<evidence type="ECO:0000256" key="6">
    <source>
        <dbReference type="ARBA" id="ARBA00022519"/>
    </source>
</evidence>
<evidence type="ECO:0000256" key="12">
    <source>
        <dbReference type="RuleBase" id="RU004057"/>
    </source>
</evidence>
<evidence type="ECO:0000256" key="8">
    <source>
        <dbReference type="ARBA" id="ARBA00022927"/>
    </source>
</evidence>
<dbReference type="RefSeq" id="WP_203192278.1">
    <property type="nucleotide sequence ID" value="NZ_CP063362.1"/>
</dbReference>
<sequence>MSARIFSCTQLRAFFRLSFCASALCLFALLSIDAGFAQQPAEPPPAPSAPIVTPAPSVSPVAPSAPPSAEAPPAPSDLPAATAPAASEAAPPANALLPHDLSPWGMFLAADIVVKVVMVGLAFASLITWTVWLAKSLELLLARARVSRTLKVLRAAPTLASAAGALPDAKGAAPATLHAAIAEWRASDGLPAEGIKERVAVALSRIEAKAGRRMSGGTGVLATIGATAPFVGLFGTVWGIMNAFIGISKAHTTNLAVVAPGIAEALLATAIGLVAAIPAVVIYNLFARGIAAYKANLADTSAEVMRHLSRDLDRAAAGHEVHTLRAAAE</sequence>
<feature type="chain" id="PRO_5036833598" description="Biopolymer transport protein ExbB" evidence="15">
    <location>
        <begin position="24"/>
        <end position="329"/>
    </location>
</feature>
<dbReference type="GO" id="GO:0022857">
    <property type="term" value="F:transmembrane transporter activity"/>
    <property type="evidence" value="ECO:0007669"/>
    <property type="project" value="InterPro"/>
</dbReference>
<keyword evidence="6" id="KW-0997">Cell inner membrane</keyword>
<feature type="signal peptide" evidence="15">
    <location>
        <begin position="1"/>
        <end position="23"/>
    </location>
</feature>
<evidence type="ECO:0000256" key="13">
    <source>
        <dbReference type="SAM" id="MobiDB-lite"/>
    </source>
</evidence>
<keyword evidence="18" id="KW-1185">Reference proteome</keyword>
<evidence type="ECO:0000256" key="2">
    <source>
        <dbReference type="ARBA" id="ARBA00011471"/>
    </source>
</evidence>
<keyword evidence="9 14" id="KW-1133">Transmembrane helix</keyword>
<evidence type="ECO:0000256" key="14">
    <source>
        <dbReference type="SAM" id="Phobius"/>
    </source>
</evidence>
<evidence type="ECO:0000313" key="17">
    <source>
        <dbReference type="EMBL" id="QRG05412.1"/>
    </source>
</evidence>
<dbReference type="InterPro" id="IPR050790">
    <property type="entry name" value="ExbB/TolQ_transport"/>
</dbReference>